<evidence type="ECO:0000313" key="3">
    <source>
        <dbReference type="Proteomes" id="UP000229897"/>
    </source>
</evidence>
<proteinExistence type="predicted"/>
<dbReference type="InterPro" id="IPR051344">
    <property type="entry name" value="Vgb"/>
</dbReference>
<keyword evidence="1" id="KW-0732">Signal</keyword>
<keyword evidence="3" id="KW-1185">Reference proteome</keyword>
<protein>
    <recommendedName>
        <fullName evidence="4">Gluconolaconase</fullName>
    </recommendedName>
</protein>
<dbReference type="Gene3D" id="2.120.10.30">
    <property type="entry name" value="TolB, C-terminal domain"/>
    <property type="match status" value="2"/>
</dbReference>
<evidence type="ECO:0008006" key="4">
    <source>
        <dbReference type="Google" id="ProtNLM"/>
    </source>
</evidence>
<dbReference type="AlphaFoldDB" id="A0A2D2DP89"/>
<accession>A0A2D2DP89</accession>
<reference evidence="2" key="1">
    <citation type="submission" date="2017-10" db="EMBL/GenBank/DDBJ databases">
        <title>Massilia psychrophilum sp. nov., a novel purple-pigmented bacterium isolated from Tianshan glacier, Xinjiang Municipality, China.</title>
        <authorList>
            <person name="Wang H."/>
        </authorList>
    </citation>
    <scope>NUCLEOTIDE SEQUENCE [LARGE SCALE GENOMIC DNA]</scope>
    <source>
        <strain evidence="2">B2</strain>
    </source>
</reference>
<dbReference type="Pfam" id="PF20067">
    <property type="entry name" value="SSL_N"/>
    <property type="match status" value="1"/>
</dbReference>
<sequence length="600" mass="63472">MRLLSLAVAVAAGMLCGDTSAQRLPDGFFPESLAVSKDGTMYAGSATQSAIVRVAPGASDATPFIAPGSGLLSVQGLLVDDEGAQLFACSADLGVAQAPKSASALFSFDLASGALRGRWELPEGGFCNDIARGPDGNLYISDTASARVLKFDLKLARLSVWSEHPLLGGAQFNGNGIVFDGRVLYLSTFSDGRLLRIPMLADSLAGVPSTVKLPRALAGADALRYLAPGKLVVFENDIGGGNGRVTVIEPEGATARLTTVAEGLDEPVSGIVNGRSVVIVESQFRKLFGDQRGMPPAPFRLRTIRWPVSPDDLTSIALPEGTAYPNGIAAAADGTLYLGLIDQGRLLRRNRMGAWSTLLPGSKDVFAGTTLRLDAARSLLWGASPDFLPHRSGARLHRIFSVDLRTRRLRDVLPLPDAGFGNDIALTPQGHVLVTDSVGGRVLEFDTTTRQFKIIIDHPLLTPNNGIGAAGIARAHDGRLVIGNYGTGKLLIVDSGALHQIELPRLLENPDGLAFSPDGALIVLEGAVTSGEGKISRIPDPFAKGRRVIEVIATGLDSPTNLSIAPDGTAYVTESRIRRRLIKMKDANETPTFRIFKVPV</sequence>
<dbReference type="PANTHER" id="PTHR40274:SF3">
    <property type="entry name" value="VIRGINIAMYCIN B LYASE"/>
    <property type="match status" value="1"/>
</dbReference>
<dbReference type="Proteomes" id="UP000229897">
    <property type="component" value="Chromosome"/>
</dbReference>
<evidence type="ECO:0000313" key="2">
    <source>
        <dbReference type="EMBL" id="ATQ76782.1"/>
    </source>
</evidence>
<feature type="signal peptide" evidence="1">
    <location>
        <begin position="1"/>
        <end position="21"/>
    </location>
</feature>
<name>A0A2D2DP89_9BURK</name>
<dbReference type="EMBL" id="CP024608">
    <property type="protein sequence ID" value="ATQ76782.1"/>
    <property type="molecule type" value="Genomic_DNA"/>
</dbReference>
<dbReference type="PANTHER" id="PTHR40274">
    <property type="entry name" value="VIRGINIAMYCIN B LYASE"/>
    <property type="match status" value="1"/>
</dbReference>
<dbReference type="SUPFAM" id="SSF63829">
    <property type="entry name" value="Calcium-dependent phosphotriesterase"/>
    <property type="match status" value="2"/>
</dbReference>
<evidence type="ECO:0000256" key="1">
    <source>
        <dbReference type="SAM" id="SignalP"/>
    </source>
</evidence>
<dbReference type="KEGG" id="mass:CR152_21375"/>
<feature type="chain" id="PRO_5013897905" description="Gluconolaconase" evidence="1">
    <location>
        <begin position="22"/>
        <end position="600"/>
    </location>
</feature>
<gene>
    <name evidence="2" type="ORF">CR152_21375</name>
</gene>
<dbReference type="InterPro" id="IPR011042">
    <property type="entry name" value="6-blade_b-propeller_TolB-like"/>
</dbReference>
<organism evidence="2 3">
    <name type="scientific">Massilia violaceinigra</name>
    <dbReference type="NCBI Taxonomy" id="2045208"/>
    <lineage>
        <taxon>Bacteria</taxon>
        <taxon>Pseudomonadati</taxon>
        <taxon>Pseudomonadota</taxon>
        <taxon>Betaproteobacteria</taxon>
        <taxon>Burkholderiales</taxon>
        <taxon>Oxalobacteraceae</taxon>
        <taxon>Telluria group</taxon>
        <taxon>Massilia</taxon>
    </lineage>
</organism>